<feature type="transmembrane region" description="Helical" evidence="5">
    <location>
        <begin position="161"/>
        <end position="179"/>
    </location>
</feature>
<keyword evidence="2 5" id="KW-0812">Transmembrane</keyword>
<dbReference type="Pfam" id="PF01699">
    <property type="entry name" value="Na_Ca_ex"/>
    <property type="match status" value="2"/>
</dbReference>
<feature type="transmembrane region" description="Helical" evidence="5">
    <location>
        <begin position="360"/>
        <end position="376"/>
    </location>
</feature>
<reference evidence="7 8" key="1">
    <citation type="submission" date="2015-04" db="EMBL/GenBank/DDBJ databases">
        <title>The complete genome sequence of the hyperthermophilic, obligate iron-reducing archaeon Geoglobus ahangari strain 234T.</title>
        <authorList>
            <person name="Manzella M.P."/>
            <person name="Holmes D.E."/>
            <person name="Rocheleau J.M."/>
            <person name="Chung A."/>
            <person name="Reguera G."/>
            <person name="Kashefi K."/>
        </authorList>
    </citation>
    <scope>NUCLEOTIDE SEQUENCE [LARGE SCALE GENOMIC DNA]</scope>
    <source>
        <strain evidence="7 8">234</strain>
    </source>
</reference>
<evidence type="ECO:0000256" key="3">
    <source>
        <dbReference type="ARBA" id="ARBA00022989"/>
    </source>
</evidence>
<dbReference type="Proteomes" id="UP000034723">
    <property type="component" value="Chromosome"/>
</dbReference>
<evidence type="ECO:0000313" key="8">
    <source>
        <dbReference type="Proteomes" id="UP000034723"/>
    </source>
</evidence>
<dbReference type="Gene3D" id="1.20.1420.30">
    <property type="entry name" value="NCX, central ion-binding region"/>
    <property type="match status" value="2"/>
</dbReference>
<feature type="transmembrane region" description="Helical" evidence="5">
    <location>
        <begin position="286"/>
        <end position="304"/>
    </location>
</feature>
<dbReference type="AlphaFoldDB" id="A0A0F7DBZ1"/>
<feature type="transmembrane region" description="Helical" evidence="5">
    <location>
        <begin position="209"/>
        <end position="228"/>
    </location>
</feature>
<dbReference type="KEGG" id="gah:GAH_00734"/>
<proteinExistence type="predicted"/>
<dbReference type="InterPro" id="IPR004837">
    <property type="entry name" value="NaCa_Exmemb"/>
</dbReference>
<feature type="transmembrane region" description="Helical" evidence="5">
    <location>
        <begin position="12"/>
        <end position="30"/>
    </location>
</feature>
<sequence>MGYLRERFQILFAFTLTLPWLISYLLGFHYPPHIEALLSGLAVLGSAFLLSWAAETAEMDVPRSVSLAAVALLAVLPEYAVDAYFAWMAGKVGGDYIHYATANMTGANRLLIGVGWSLIMLIAIFKSRKREVELDEGLRLEMFFLLIATIYAFILPLKGSISVFDSLIFVSMYAGYAYMITKAPHEDFTPEGVPAYLCSLPAKRRRANVVAYMLYAGAMIFISVEAFSEGLLGTAENFGIDSFLMVQWLAPLASESPEFIVAMYLVRKMRVSAGLNALISSKVNQWTLLIGTIAIVFSIAGMHVQPLPLDARQREEVFLTAAQSLFATAIILDRKVGVVEALALLSLFCLQFVFPTVHARNILSVIYLALALPMLYRHRKELIETVRYVRTLARR</sequence>
<protein>
    <submittedName>
        <fullName evidence="7">Ca2+/Na+ antiporter</fullName>
    </submittedName>
</protein>
<accession>A0A0F7DBZ1</accession>
<evidence type="ECO:0000259" key="6">
    <source>
        <dbReference type="Pfam" id="PF01699"/>
    </source>
</evidence>
<dbReference type="EMBL" id="CP011267">
    <property type="protein sequence ID" value="AKG91931.1"/>
    <property type="molecule type" value="Genomic_DNA"/>
</dbReference>
<evidence type="ECO:0000313" key="7">
    <source>
        <dbReference type="EMBL" id="AKG91931.1"/>
    </source>
</evidence>
<dbReference type="RefSeq" id="WP_048094749.1">
    <property type="nucleotide sequence ID" value="NZ_CP011267.1"/>
</dbReference>
<feature type="transmembrane region" description="Helical" evidence="5">
    <location>
        <begin position="248"/>
        <end position="266"/>
    </location>
</feature>
<keyword evidence="8" id="KW-1185">Reference proteome</keyword>
<feature type="domain" description="Sodium/calcium exchanger membrane region" evidence="6">
    <location>
        <begin position="38"/>
        <end position="181"/>
    </location>
</feature>
<keyword evidence="4 5" id="KW-0472">Membrane</keyword>
<gene>
    <name evidence="7" type="ORF">GAH_00734</name>
</gene>
<feature type="transmembrane region" description="Helical" evidence="5">
    <location>
        <begin position="107"/>
        <end position="125"/>
    </location>
</feature>
<feature type="domain" description="Sodium/calcium exchanger membrane region" evidence="6">
    <location>
        <begin position="210"/>
        <end position="355"/>
    </location>
</feature>
<evidence type="ECO:0000256" key="4">
    <source>
        <dbReference type="ARBA" id="ARBA00023136"/>
    </source>
</evidence>
<evidence type="ECO:0000256" key="2">
    <source>
        <dbReference type="ARBA" id="ARBA00022692"/>
    </source>
</evidence>
<dbReference type="InterPro" id="IPR044880">
    <property type="entry name" value="NCX_ion-bd_dom_sf"/>
</dbReference>
<evidence type="ECO:0000256" key="5">
    <source>
        <dbReference type="SAM" id="Phobius"/>
    </source>
</evidence>
<name>A0A0F7DBZ1_9EURY</name>
<evidence type="ECO:0000256" key="1">
    <source>
        <dbReference type="ARBA" id="ARBA00004141"/>
    </source>
</evidence>
<dbReference type="InParanoid" id="A0A0F7DBZ1"/>
<feature type="transmembrane region" description="Helical" evidence="5">
    <location>
        <begin position="65"/>
        <end position="87"/>
    </location>
</feature>
<dbReference type="PATRIC" id="fig|113653.22.peg.734"/>
<comment type="subcellular location">
    <subcellularLocation>
        <location evidence="1">Membrane</location>
        <topology evidence="1">Multi-pass membrane protein</topology>
    </subcellularLocation>
</comment>
<dbReference type="OrthoDB" id="291322at2157"/>
<keyword evidence="3 5" id="KW-1133">Transmembrane helix</keyword>
<organism evidence="7 8">
    <name type="scientific">Geoglobus ahangari</name>
    <dbReference type="NCBI Taxonomy" id="113653"/>
    <lineage>
        <taxon>Archaea</taxon>
        <taxon>Methanobacteriati</taxon>
        <taxon>Methanobacteriota</taxon>
        <taxon>Archaeoglobi</taxon>
        <taxon>Archaeoglobales</taxon>
        <taxon>Archaeoglobaceae</taxon>
        <taxon>Geoglobus</taxon>
    </lineage>
</organism>
<feature type="transmembrane region" description="Helical" evidence="5">
    <location>
        <begin position="137"/>
        <end position="155"/>
    </location>
</feature>
<dbReference type="HOGENOM" id="CLU_050651_0_0_2"/>
<dbReference type="GO" id="GO:0055085">
    <property type="term" value="P:transmembrane transport"/>
    <property type="evidence" value="ECO:0007669"/>
    <property type="project" value="InterPro"/>
</dbReference>
<dbReference type="GO" id="GO:0016020">
    <property type="term" value="C:membrane"/>
    <property type="evidence" value="ECO:0007669"/>
    <property type="project" value="UniProtKB-SubCell"/>
</dbReference>
<dbReference type="GeneID" id="24803316"/>
<dbReference type="STRING" id="113653.GAH_00734"/>
<feature type="transmembrane region" description="Helical" evidence="5">
    <location>
        <begin position="36"/>
        <end position="53"/>
    </location>
</feature>